<gene>
    <name evidence="4" type="ORF">ARMSODRAFT_1017596</name>
</gene>
<reference evidence="5" key="1">
    <citation type="journal article" date="2017" name="Nat. Ecol. Evol.">
        <title>Genome expansion and lineage-specific genetic innovations in the forest pathogenic fungi Armillaria.</title>
        <authorList>
            <person name="Sipos G."/>
            <person name="Prasanna A.N."/>
            <person name="Walter M.C."/>
            <person name="O'Connor E."/>
            <person name="Balint B."/>
            <person name="Krizsan K."/>
            <person name="Kiss B."/>
            <person name="Hess J."/>
            <person name="Varga T."/>
            <person name="Slot J."/>
            <person name="Riley R."/>
            <person name="Boka B."/>
            <person name="Rigling D."/>
            <person name="Barry K."/>
            <person name="Lee J."/>
            <person name="Mihaltcheva S."/>
            <person name="LaButti K."/>
            <person name="Lipzen A."/>
            <person name="Waldron R."/>
            <person name="Moloney N.M."/>
            <person name="Sperisen C."/>
            <person name="Kredics L."/>
            <person name="Vagvoelgyi C."/>
            <person name="Patrignani A."/>
            <person name="Fitzpatrick D."/>
            <person name="Nagy I."/>
            <person name="Doyle S."/>
            <person name="Anderson J.B."/>
            <person name="Grigoriev I.V."/>
            <person name="Gueldener U."/>
            <person name="Muensterkoetter M."/>
            <person name="Nagy L.G."/>
        </authorList>
    </citation>
    <scope>NUCLEOTIDE SEQUENCE [LARGE SCALE GENOMIC DNA]</scope>
    <source>
        <strain evidence="5">28-4</strain>
    </source>
</reference>
<organism evidence="4 5">
    <name type="scientific">Armillaria solidipes</name>
    <dbReference type="NCBI Taxonomy" id="1076256"/>
    <lineage>
        <taxon>Eukaryota</taxon>
        <taxon>Fungi</taxon>
        <taxon>Dikarya</taxon>
        <taxon>Basidiomycota</taxon>
        <taxon>Agaricomycotina</taxon>
        <taxon>Agaricomycetes</taxon>
        <taxon>Agaricomycetidae</taxon>
        <taxon>Agaricales</taxon>
        <taxon>Marasmiineae</taxon>
        <taxon>Physalacriaceae</taxon>
        <taxon>Armillaria</taxon>
    </lineage>
</organism>
<dbReference type="PANTHER" id="PTHR44845:SF1">
    <property type="entry name" value="L-2-AMINOADIPATE REDUCTASE"/>
    <property type="match status" value="1"/>
</dbReference>
<dbReference type="Gene3D" id="3.40.50.720">
    <property type="entry name" value="NAD(P)-binding Rossmann-like Domain"/>
    <property type="match status" value="1"/>
</dbReference>
<protein>
    <recommendedName>
        <fullName evidence="3">Thioester reductase (TE) domain-containing protein</fullName>
    </recommendedName>
</protein>
<dbReference type="InterPro" id="IPR036291">
    <property type="entry name" value="NAD(P)-bd_dom_sf"/>
</dbReference>
<keyword evidence="1" id="KW-0596">Phosphopantetheine</keyword>
<evidence type="ECO:0000313" key="5">
    <source>
        <dbReference type="Proteomes" id="UP000218334"/>
    </source>
</evidence>
<dbReference type="STRING" id="1076256.A0A2H3BXN2"/>
<keyword evidence="5" id="KW-1185">Reference proteome</keyword>
<evidence type="ECO:0000313" key="4">
    <source>
        <dbReference type="EMBL" id="PBK70808.1"/>
    </source>
</evidence>
<dbReference type="PANTHER" id="PTHR44845">
    <property type="entry name" value="CARRIER DOMAIN-CONTAINING PROTEIN"/>
    <property type="match status" value="1"/>
</dbReference>
<sequence>MSQAPPPSIHESQSWILKYRRLIKDIREHLKKKLPSYSIPTLFVPLKRMPLNPDGKMDKPALPFPDTAQSATAAPAIGKATSTEEKMRELWYKILPNERSLVNPLSLASSKALRNSDLGLTYKEPITPPQNDFLGVPQRKTVTIIEYGKDYDELLPKLHEAYTPLPSDFATKPITIFLNGATGFLGAFVLRDLLLQRERVKKDICLVRASDRDKALSRLKEGSTDRGVWDDEWVTSGRLEVLAGNLSLDNFALEEEWNWVAEETDAILHNGALVHWIYPYEKLRAMNVISALTAID</sequence>
<evidence type="ECO:0000259" key="3">
    <source>
        <dbReference type="Pfam" id="PF07993"/>
    </source>
</evidence>
<dbReference type="Pfam" id="PF07993">
    <property type="entry name" value="NAD_binding_4"/>
    <property type="match status" value="1"/>
</dbReference>
<dbReference type="InterPro" id="IPR013120">
    <property type="entry name" value="FAR_NAD-bd"/>
</dbReference>
<dbReference type="SUPFAM" id="SSF51735">
    <property type="entry name" value="NAD(P)-binding Rossmann-fold domains"/>
    <property type="match status" value="1"/>
</dbReference>
<dbReference type="SUPFAM" id="SSF56801">
    <property type="entry name" value="Acetyl-CoA synthetase-like"/>
    <property type="match status" value="1"/>
</dbReference>
<dbReference type="AlphaFoldDB" id="A0A2H3BXN2"/>
<dbReference type="EMBL" id="KZ293425">
    <property type="protein sequence ID" value="PBK70808.1"/>
    <property type="molecule type" value="Genomic_DNA"/>
</dbReference>
<dbReference type="Gene3D" id="3.30.300.30">
    <property type="match status" value="1"/>
</dbReference>
<dbReference type="InterPro" id="IPR045851">
    <property type="entry name" value="AMP-bd_C_sf"/>
</dbReference>
<keyword evidence="2" id="KW-0597">Phosphoprotein</keyword>
<feature type="domain" description="Thioester reductase (TE)" evidence="3">
    <location>
        <begin position="179"/>
        <end position="293"/>
    </location>
</feature>
<evidence type="ECO:0000256" key="1">
    <source>
        <dbReference type="ARBA" id="ARBA00022450"/>
    </source>
</evidence>
<accession>A0A2H3BXN2</accession>
<dbReference type="Proteomes" id="UP000218334">
    <property type="component" value="Unassembled WGS sequence"/>
</dbReference>
<proteinExistence type="predicted"/>
<name>A0A2H3BXN2_9AGAR</name>
<evidence type="ECO:0000256" key="2">
    <source>
        <dbReference type="ARBA" id="ARBA00022553"/>
    </source>
</evidence>